<feature type="non-terminal residue" evidence="9">
    <location>
        <position position="1"/>
    </location>
</feature>
<feature type="transmembrane region" description="Helical" evidence="7">
    <location>
        <begin position="78"/>
        <end position="98"/>
    </location>
</feature>
<accession>X1EE60</accession>
<proteinExistence type="predicted"/>
<evidence type="ECO:0000256" key="7">
    <source>
        <dbReference type="SAM" id="Phobius"/>
    </source>
</evidence>
<dbReference type="Pfam" id="PF00528">
    <property type="entry name" value="BPD_transp_1"/>
    <property type="match status" value="1"/>
</dbReference>
<evidence type="ECO:0000256" key="5">
    <source>
        <dbReference type="ARBA" id="ARBA00022989"/>
    </source>
</evidence>
<evidence type="ECO:0000256" key="6">
    <source>
        <dbReference type="ARBA" id="ARBA00023136"/>
    </source>
</evidence>
<dbReference type="PROSITE" id="PS50928">
    <property type="entry name" value="ABC_TM1"/>
    <property type="match status" value="1"/>
</dbReference>
<dbReference type="InterPro" id="IPR000515">
    <property type="entry name" value="MetI-like"/>
</dbReference>
<dbReference type="GO" id="GO:0055085">
    <property type="term" value="P:transmembrane transport"/>
    <property type="evidence" value="ECO:0007669"/>
    <property type="project" value="InterPro"/>
</dbReference>
<dbReference type="PANTHER" id="PTHR43386">
    <property type="entry name" value="OLIGOPEPTIDE TRANSPORT SYSTEM PERMEASE PROTEIN APPC"/>
    <property type="match status" value="1"/>
</dbReference>
<organism evidence="9">
    <name type="scientific">marine sediment metagenome</name>
    <dbReference type="NCBI Taxonomy" id="412755"/>
    <lineage>
        <taxon>unclassified sequences</taxon>
        <taxon>metagenomes</taxon>
        <taxon>ecological metagenomes</taxon>
    </lineage>
</organism>
<dbReference type="AlphaFoldDB" id="X1EE60"/>
<feature type="transmembrane region" description="Helical" evidence="7">
    <location>
        <begin position="33"/>
        <end position="57"/>
    </location>
</feature>
<keyword evidence="3" id="KW-1003">Cell membrane</keyword>
<dbReference type="GO" id="GO:0005886">
    <property type="term" value="C:plasma membrane"/>
    <property type="evidence" value="ECO:0007669"/>
    <property type="project" value="UniProtKB-SubCell"/>
</dbReference>
<evidence type="ECO:0000256" key="3">
    <source>
        <dbReference type="ARBA" id="ARBA00022475"/>
    </source>
</evidence>
<evidence type="ECO:0000313" key="9">
    <source>
        <dbReference type="EMBL" id="GAH31571.1"/>
    </source>
</evidence>
<reference evidence="9" key="1">
    <citation type="journal article" date="2014" name="Front. Microbiol.">
        <title>High frequency of phylogenetically diverse reductive dehalogenase-homologous genes in deep subseafloor sedimentary metagenomes.</title>
        <authorList>
            <person name="Kawai M."/>
            <person name="Futagami T."/>
            <person name="Toyoda A."/>
            <person name="Takaki Y."/>
            <person name="Nishi S."/>
            <person name="Hori S."/>
            <person name="Arai W."/>
            <person name="Tsubouchi T."/>
            <person name="Morono Y."/>
            <person name="Uchiyama I."/>
            <person name="Ito T."/>
            <person name="Fujiyama A."/>
            <person name="Inagaki F."/>
            <person name="Takami H."/>
        </authorList>
    </citation>
    <scope>NUCLEOTIDE SEQUENCE</scope>
    <source>
        <strain evidence="9">Expedition CK06-06</strain>
    </source>
</reference>
<comment type="caution">
    <text evidence="9">The sequence shown here is derived from an EMBL/GenBank/DDBJ whole genome shotgun (WGS) entry which is preliminary data.</text>
</comment>
<keyword evidence="6 7" id="KW-0472">Membrane</keyword>
<evidence type="ECO:0000256" key="4">
    <source>
        <dbReference type="ARBA" id="ARBA00022692"/>
    </source>
</evidence>
<evidence type="ECO:0000256" key="2">
    <source>
        <dbReference type="ARBA" id="ARBA00022448"/>
    </source>
</evidence>
<keyword evidence="5 7" id="KW-1133">Transmembrane helix</keyword>
<gene>
    <name evidence="9" type="ORF">S03H2_23500</name>
</gene>
<dbReference type="InterPro" id="IPR050366">
    <property type="entry name" value="BP-dependent_transpt_permease"/>
</dbReference>
<evidence type="ECO:0000259" key="8">
    <source>
        <dbReference type="PROSITE" id="PS50928"/>
    </source>
</evidence>
<name>X1EE60_9ZZZZ</name>
<dbReference type="SUPFAM" id="SSF161098">
    <property type="entry name" value="MetI-like"/>
    <property type="match status" value="1"/>
</dbReference>
<evidence type="ECO:0000256" key="1">
    <source>
        <dbReference type="ARBA" id="ARBA00004651"/>
    </source>
</evidence>
<keyword evidence="4 7" id="KW-0812">Transmembrane</keyword>
<dbReference type="EMBL" id="BARU01012849">
    <property type="protein sequence ID" value="GAH31571.1"/>
    <property type="molecule type" value="Genomic_DNA"/>
</dbReference>
<sequence length="112" mass="12057">VRGLIYVKAAKVGGASKFKIMFRHIVPNALPPMIINFFGGMAITILGIAALSFLGLGDDKIPNWGIDIYNTDMYKGNILSFIFPGLCTALFAIGAMLIGDGLRDAVDPRLKI</sequence>
<keyword evidence="2" id="KW-0813">Transport</keyword>
<protein>
    <recommendedName>
        <fullName evidence="8">ABC transmembrane type-1 domain-containing protein</fullName>
    </recommendedName>
</protein>
<comment type="subcellular location">
    <subcellularLocation>
        <location evidence="1">Cell membrane</location>
        <topology evidence="1">Multi-pass membrane protein</topology>
    </subcellularLocation>
</comment>
<dbReference type="InterPro" id="IPR035906">
    <property type="entry name" value="MetI-like_sf"/>
</dbReference>
<feature type="domain" description="ABC transmembrane type-1" evidence="8">
    <location>
        <begin position="1"/>
        <end position="99"/>
    </location>
</feature>
<dbReference type="Gene3D" id="1.10.3720.10">
    <property type="entry name" value="MetI-like"/>
    <property type="match status" value="1"/>
</dbReference>
<dbReference type="PANTHER" id="PTHR43386:SF1">
    <property type="entry name" value="D,D-DIPEPTIDE TRANSPORT SYSTEM PERMEASE PROTEIN DDPC-RELATED"/>
    <property type="match status" value="1"/>
</dbReference>
<dbReference type="CDD" id="cd06261">
    <property type="entry name" value="TM_PBP2"/>
    <property type="match status" value="1"/>
</dbReference>